<dbReference type="SUPFAM" id="SSF48317">
    <property type="entry name" value="Acid phosphatase/Vanadium-dependent haloperoxidase"/>
    <property type="match status" value="1"/>
</dbReference>
<reference evidence="3" key="2">
    <citation type="submission" date="2021-04" db="EMBL/GenBank/DDBJ databases">
        <authorList>
            <person name="Gilroy R."/>
        </authorList>
    </citation>
    <scope>NUCLEOTIDE SEQUENCE</scope>
    <source>
        <strain evidence="3">2239</strain>
    </source>
</reference>
<keyword evidence="1" id="KW-1133">Transmembrane helix</keyword>
<feature type="transmembrane region" description="Helical" evidence="1">
    <location>
        <begin position="18"/>
        <end position="35"/>
    </location>
</feature>
<dbReference type="EMBL" id="DXFW01000020">
    <property type="protein sequence ID" value="HIX05913.1"/>
    <property type="molecule type" value="Genomic_DNA"/>
</dbReference>
<evidence type="ECO:0000313" key="3">
    <source>
        <dbReference type="EMBL" id="HIX05913.1"/>
    </source>
</evidence>
<feature type="transmembrane region" description="Helical" evidence="1">
    <location>
        <begin position="85"/>
        <end position="106"/>
    </location>
</feature>
<dbReference type="Pfam" id="PF01569">
    <property type="entry name" value="PAP2"/>
    <property type="match status" value="1"/>
</dbReference>
<keyword evidence="1" id="KW-0472">Membrane</keyword>
<organism evidence="3 4">
    <name type="scientific">Candidatus Allofournierella pullicola</name>
    <dbReference type="NCBI Taxonomy" id="2838596"/>
    <lineage>
        <taxon>Bacteria</taxon>
        <taxon>Bacillati</taxon>
        <taxon>Bacillota</taxon>
        <taxon>Clostridia</taxon>
        <taxon>Eubacteriales</taxon>
        <taxon>Oscillospiraceae</taxon>
        <taxon>Allofournierella</taxon>
    </lineage>
</organism>
<name>A0A9D1V4P3_9FIRM</name>
<dbReference type="Proteomes" id="UP000824193">
    <property type="component" value="Unassembled WGS sequence"/>
</dbReference>
<keyword evidence="1" id="KW-0812">Transmembrane</keyword>
<dbReference type="Gene3D" id="1.20.144.10">
    <property type="entry name" value="Phosphatidic acid phosphatase type 2/haloperoxidase"/>
    <property type="match status" value="1"/>
</dbReference>
<sequence length="214" mass="24237">MNQTKSGLAGFLHRRPETWIAVGYFAFYLLSFFALERITEPRFIIHSPLDDLIPFCEWGIIPYASWYLLLVGGPVFFLLKDKGDYLRLCFIMFVGMTICLALYVVLPTGLELRQPIPRDNLLCKAVELLRSIDTPTNVCPSIHVSSTVAVGIVTVRSRLFARRTWVKVLMTLECLAVCWGTLVLQQHSVWDVAAGAALSFALMPIAWKLWPQTE</sequence>
<evidence type="ECO:0000313" key="4">
    <source>
        <dbReference type="Proteomes" id="UP000824193"/>
    </source>
</evidence>
<gene>
    <name evidence="3" type="ORF">H9865_07420</name>
</gene>
<dbReference type="InterPro" id="IPR036938">
    <property type="entry name" value="PAP2/HPO_sf"/>
</dbReference>
<evidence type="ECO:0000259" key="2">
    <source>
        <dbReference type="Pfam" id="PF01569"/>
    </source>
</evidence>
<reference evidence="3" key="1">
    <citation type="journal article" date="2021" name="PeerJ">
        <title>Extensive microbial diversity within the chicken gut microbiome revealed by metagenomics and culture.</title>
        <authorList>
            <person name="Gilroy R."/>
            <person name="Ravi A."/>
            <person name="Getino M."/>
            <person name="Pursley I."/>
            <person name="Horton D.L."/>
            <person name="Alikhan N.F."/>
            <person name="Baker D."/>
            <person name="Gharbi K."/>
            <person name="Hall N."/>
            <person name="Watson M."/>
            <person name="Adriaenssens E.M."/>
            <person name="Foster-Nyarko E."/>
            <person name="Jarju S."/>
            <person name="Secka A."/>
            <person name="Antonio M."/>
            <person name="Oren A."/>
            <person name="Chaudhuri R.R."/>
            <person name="La Ragione R."/>
            <person name="Hildebrand F."/>
            <person name="Pallen M.J."/>
        </authorList>
    </citation>
    <scope>NUCLEOTIDE SEQUENCE</scope>
    <source>
        <strain evidence="3">2239</strain>
    </source>
</reference>
<proteinExistence type="predicted"/>
<feature type="domain" description="Phosphatidic acid phosphatase type 2/haloperoxidase" evidence="2">
    <location>
        <begin position="94"/>
        <end position="211"/>
    </location>
</feature>
<accession>A0A9D1V4P3</accession>
<dbReference type="AlphaFoldDB" id="A0A9D1V4P3"/>
<dbReference type="InterPro" id="IPR000326">
    <property type="entry name" value="PAP2/HPO"/>
</dbReference>
<protein>
    <submittedName>
        <fullName evidence="3">Phosphatase PAP2 family protein</fullName>
    </submittedName>
</protein>
<comment type="caution">
    <text evidence="3">The sequence shown here is derived from an EMBL/GenBank/DDBJ whole genome shotgun (WGS) entry which is preliminary data.</text>
</comment>
<evidence type="ECO:0000256" key="1">
    <source>
        <dbReference type="SAM" id="Phobius"/>
    </source>
</evidence>
<feature type="transmembrane region" description="Helical" evidence="1">
    <location>
        <begin position="55"/>
        <end position="79"/>
    </location>
</feature>